<evidence type="ECO:0000313" key="3">
    <source>
        <dbReference type="Proteomes" id="UP001316803"/>
    </source>
</evidence>
<reference evidence="2 3" key="1">
    <citation type="submission" date="2022-12" db="EMBL/GenBank/DDBJ databases">
        <title>Genomic features and morphological characterization of a novel Knufia sp. strain isolated from spacecraft assembly facility.</title>
        <authorList>
            <person name="Teixeira M."/>
            <person name="Chander A.M."/>
            <person name="Stajich J.E."/>
            <person name="Venkateswaran K."/>
        </authorList>
    </citation>
    <scope>NUCLEOTIDE SEQUENCE [LARGE SCALE GENOMIC DNA]</scope>
    <source>
        <strain evidence="2 3">FJI-L2-BK-P2</strain>
    </source>
</reference>
<evidence type="ECO:0000256" key="1">
    <source>
        <dbReference type="SAM" id="MobiDB-lite"/>
    </source>
</evidence>
<feature type="compositionally biased region" description="Low complexity" evidence="1">
    <location>
        <begin position="17"/>
        <end position="27"/>
    </location>
</feature>
<protein>
    <submittedName>
        <fullName evidence="2">Uncharacterized protein</fullName>
    </submittedName>
</protein>
<evidence type="ECO:0000313" key="2">
    <source>
        <dbReference type="EMBL" id="KAK5950394.1"/>
    </source>
</evidence>
<dbReference type="EMBL" id="JAKLMC020000027">
    <property type="protein sequence ID" value="KAK5950394.1"/>
    <property type="molecule type" value="Genomic_DNA"/>
</dbReference>
<gene>
    <name evidence="2" type="ORF">OHC33_008613</name>
</gene>
<accession>A0AAN8EA89</accession>
<feature type="region of interest" description="Disordered" evidence="1">
    <location>
        <begin position="15"/>
        <end position="48"/>
    </location>
</feature>
<proteinExistence type="predicted"/>
<dbReference type="Proteomes" id="UP001316803">
    <property type="component" value="Unassembled WGS sequence"/>
</dbReference>
<keyword evidence="3" id="KW-1185">Reference proteome</keyword>
<dbReference type="Gene3D" id="3.40.50.300">
    <property type="entry name" value="P-loop containing nucleotide triphosphate hydrolases"/>
    <property type="match status" value="1"/>
</dbReference>
<organism evidence="2 3">
    <name type="scientific">Knufia fluminis</name>
    <dbReference type="NCBI Taxonomy" id="191047"/>
    <lineage>
        <taxon>Eukaryota</taxon>
        <taxon>Fungi</taxon>
        <taxon>Dikarya</taxon>
        <taxon>Ascomycota</taxon>
        <taxon>Pezizomycotina</taxon>
        <taxon>Eurotiomycetes</taxon>
        <taxon>Chaetothyriomycetidae</taxon>
        <taxon>Chaetothyriales</taxon>
        <taxon>Trichomeriaceae</taxon>
        <taxon>Knufia</taxon>
    </lineage>
</organism>
<dbReference type="InterPro" id="IPR027417">
    <property type="entry name" value="P-loop_NTPase"/>
</dbReference>
<comment type="caution">
    <text evidence="2">The sequence shown here is derived from an EMBL/GenBank/DDBJ whole genome shotgun (WGS) entry which is preliminary data.</text>
</comment>
<name>A0AAN8EA89_9EURO</name>
<dbReference type="AlphaFoldDB" id="A0AAN8EA89"/>
<sequence>MAVLKPMAWSSIFGAMPSPFTTPSPRTSKPDMENDMVEDQTDSDHDDCAKPDLKRCLNFVKPSNVPGSDSESSNIADKHKYKVAPLFTGQILALSDTNFSDSSRNSSQEDLYPKYALLGALGEASTASIIEGMPENDLVFSNASEPWSAFICGIQGSGKSHTLSCLLENSLLAKSPVGYLKAPMTGMIFHYDKFSTFDSGQLCEAAYLCSSGIPVRVLVAPTSEQRMRKQYTNLPNLPRDGPKPQVVPLYLRQNQLSADIIMTLMAVQDTGVAAPLYISATLQLLRDMALHNQNRPGFDYKDFMNRLDQLTLTEGQIAPLQLRLNLLNSMLLDEEQEDPETFAVHSDTWKPQPGSLTIVDLSDQFVNEADACALFSICLKLFMGGWRSSPRIFALDEAHKFLTSSAEATKLTTDLIAIIRQQRHLSSRVVIATQEPTVSGALLDLCNVSIVHRFNSPQWYSTLRQHLAGAHSDNADTNEVFQKIVQLSTGEALVFCPTAVLSETGGRPDVLRDGYFKLNVRYRISADGGQSILPSDVLEAQSDLEYTQIDGPALNRVKAQTFGGKAKKGKQAAFGINSKAYASAPTIEPILSGAQAFISDTSSSSVSTGSSAEGVALPIRQQEPPKANNSNASKQKAVQAVPSAFKAAKTNKSQPTAPIAIKHGKISINEVDLRRYMYNAVKAYFGDNTIKDPSGAIAQLLNEVEAQCGLPKNYLLQQQFRAGCEHTDSKAMMKDVIKRYYDDKGVTRKKRADYKWLRG</sequence>
<dbReference type="SUPFAM" id="SSF52540">
    <property type="entry name" value="P-loop containing nucleoside triphosphate hydrolases"/>
    <property type="match status" value="1"/>
</dbReference>